<reference evidence="2 3" key="1">
    <citation type="submission" date="2019-02" db="EMBL/GenBank/DDBJ databases">
        <title>Deep-cultivation of Planctomycetes and their phenomic and genomic characterization uncovers novel biology.</title>
        <authorList>
            <person name="Wiegand S."/>
            <person name="Jogler M."/>
            <person name="Boedeker C."/>
            <person name="Pinto D."/>
            <person name="Vollmers J."/>
            <person name="Rivas-Marin E."/>
            <person name="Kohn T."/>
            <person name="Peeters S.H."/>
            <person name="Heuer A."/>
            <person name="Rast P."/>
            <person name="Oberbeckmann S."/>
            <person name="Bunk B."/>
            <person name="Jeske O."/>
            <person name="Meyerdierks A."/>
            <person name="Storesund J.E."/>
            <person name="Kallscheuer N."/>
            <person name="Luecker S."/>
            <person name="Lage O.M."/>
            <person name="Pohl T."/>
            <person name="Merkel B.J."/>
            <person name="Hornburger P."/>
            <person name="Mueller R.-W."/>
            <person name="Bruemmer F."/>
            <person name="Labrenz M."/>
            <person name="Spormann A.M."/>
            <person name="Op Den Camp H."/>
            <person name="Overmann J."/>
            <person name="Amann R."/>
            <person name="Jetten M.S.M."/>
            <person name="Mascher T."/>
            <person name="Medema M.H."/>
            <person name="Devos D.P."/>
            <person name="Kaster A.-K."/>
            <person name="Ovreas L."/>
            <person name="Rohde M."/>
            <person name="Galperin M.Y."/>
            <person name="Jogler C."/>
        </authorList>
    </citation>
    <scope>NUCLEOTIDE SEQUENCE [LARGE SCALE GENOMIC DNA]</scope>
    <source>
        <strain evidence="2 3">V7</strain>
    </source>
</reference>
<comment type="caution">
    <text evidence="2">The sequence shown here is derived from an EMBL/GenBank/DDBJ whole genome shotgun (WGS) entry which is preliminary data.</text>
</comment>
<protein>
    <recommendedName>
        <fullName evidence="4">Metal-binding protein</fullName>
    </recommendedName>
</protein>
<name>A0A5C6FU25_9PLAN</name>
<evidence type="ECO:0008006" key="4">
    <source>
        <dbReference type="Google" id="ProtNLM"/>
    </source>
</evidence>
<dbReference type="Pfam" id="PF10678">
    <property type="entry name" value="DUF2492"/>
    <property type="match status" value="1"/>
</dbReference>
<dbReference type="NCBIfam" id="TIGR03853">
    <property type="entry name" value="matur_matur"/>
    <property type="match status" value="1"/>
</dbReference>
<dbReference type="AlphaFoldDB" id="A0A5C6FU25"/>
<dbReference type="Proteomes" id="UP000316476">
    <property type="component" value="Unassembled WGS sequence"/>
</dbReference>
<evidence type="ECO:0000313" key="2">
    <source>
        <dbReference type="EMBL" id="TWU66542.1"/>
    </source>
</evidence>
<organism evidence="2 3">
    <name type="scientific">Crateriforma conspicua</name>
    <dbReference type="NCBI Taxonomy" id="2527996"/>
    <lineage>
        <taxon>Bacteria</taxon>
        <taxon>Pseudomonadati</taxon>
        <taxon>Planctomycetota</taxon>
        <taxon>Planctomycetia</taxon>
        <taxon>Planctomycetales</taxon>
        <taxon>Planctomycetaceae</taxon>
        <taxon>Crateriforma</taxon>
    </lineage>
</organism>
<evidence type="ECO:0000256" key="1">
    <source>
        <dbReference type="SAM" id="MobiDB-lite"/>
    </source>
</evidence>
<dbReference type="OrthoDB" id="285410at2"/>
<evidence type="ECO:0000313" key="3">
    <source>
        <dbReference type="Proteomes" id="UP000316476"/>
    </source>
</evidence>
<gene>
    <name evidence="2" type="ORF">V7x_21090</name>
</gene>
<feature type="region of interest" description="Disordered" evidence="1">
    <location>
        <begin position="1"/>
        <end position="27"/>
    </location>
</feature>
<proteinExistence type="predicted"/>
<sequence length="103" mass="11072">MDTSNPHGRSDDGKLPTVDPVSGDQPEIHGHEVMRMMVESGQAYDADSLQTAIIERFGVTARFCTCSASGMTAAELVVFLDQRGKLTPTDGGFTTTPDKICDH</sequence>
<dbReference type="InterPro" id="IPR019620">
    <property type="entry name" value="Metal-bd_prot_put"/>
</dbReference>
<dbReference type="EMBL" id="SJPZ01000001">
    <property type="protein sequence ID" value="TWU66542.1"/>
    <property type="molecule type" value="Genomic_DNA"/>
</dbReference>
<accession>A0A5C6FU25</accession>